<keyword evidence="10" id="KW-1185">Reference proteome</keyword>
<evidence type="ECO:0000256" key="3">
    <source>
        <dbReference type="ARBA" id="ARBA00022729"/>
    </source>
</evidence>
<keyword evidence="5" id="KW-0256">Endoplasmic reticulum</keyword>
<evidence type="ECO:0000256" key="2">
    <source>
        <dbReference type="ARBA" id="ARBA00007381"/>
    </source>
</evidence>
<dbReference type="InterPro" id="IPR043129">
    <property type="entry name" value="ATPase_NBD"/>
</dbReference>
<keyword evidence="3" id="KW-0732">Signal</keyword>
<dbReference type="GO" id="GO:0034663">
    <property type="term" value="C:endoplasmic reticulum chaperone complex"/>
    <property type="evidence" value="ECO:0007669"/>
    <property type="project" value="TreeGrafter"/>
</dbReference>
<dbReference type="GO" id="GO:0005524">
    <property type="term" value="F:ATP binding"/>
    <property type="evidence" value="ECO:0007669"/>
    <property type="project" value="UniProtKB-KW"/>
</dbReference>
<evidence type="ECO:0000313" key="10">
    <source>
        <dbReference type="Proteomes" id="UP001497623"/>
    </source>
</evidence>
<comment type="similarity">
    <text evidence="2">Belongs to the heat shock protein 70 family.</text>
</comment>
<dbReference type="EMBL" id="CAXKWB010030806">
    <property type="protein sequence ID" value="CAL4138510.1"/>
    <property type="molecule type" value="Genomic_DNA"/>
</dbReference>
<proteinExistence type="inferred from homology"/>
<dbReference type="GO" id="GO:0140662">
    <property type="term" value="F:ATP-dependent protein folding chaperone"/>
    <property type="evidence" value="ECO:0007669"/>
    <property type="project" value="InterPro"/>
</dbReference>
<evidence type="ECO:0000256" key="5">
    <source>
        <dbReference type="ARBA" id="ARBA00022824"/>
    </source>
</evidence>
<gene>
    <name evidence="9" type="ORF">MNOR_LOCUS28225</name>
</gene>
<dbReference type="PRINTS" id="PR00301">
    <property type="entry name" value="HEATSHOCK70"/>
</dbReference>
<evidence type="ECO:0000256" key="6">
    <source>
        <dbReference type="ARBA" id="ARBA00022840"/>
    </source>
</evidence>
<dbReference type="FunFam" id="3.30.30.30:FF:000004">
    <property type="entry name" value="hypoxia up-regulated protein 1"/>
    <property type="match status" value="1"/>
</dbReference>
<evidence type="ECO:0000256" key="7">
    <source>
        <dbReference type="ARBA" id="ARBA00023186"/>
    </source>
</evidence>
<evidence type="ECO:0000313" key="9">
    <source>
        <dbReference type="EMBL" id="CAL4138510.1"/>
    </source>
</evidence>
<dbReference type="SUPFAM" id="SSF53067">
    <property type="entry name" value="Actin-like ATPase domain"/>
    <property type="match status" value="2"/>
</dbReference>
<dbReference type="GO" id="GO:0005788">
    <property type="term" value="C:endoplasmic reticulum lumen"/>
    <property type="evidence" value="ECO:0007669"/>
    <property type="project" value="UniProtKB-SubCell"/>
</dbReference>
<reference evidence="9 10" key="1">
    <citation type="submission" date="2024-05" db="EMBL/GenBank/DDBJ databases">
        <authorList>
            <person name="Wallberg A."/>
        </authorList>
    </citation>
    <scope>NUCLEOTIDE SEQUENCE [LARGE SCALE GENOMIC DNA]</scope>
</reference>
<feature type="non-terminal residue" evidence="9">
    <location>
        <position position="443"/>
    </location>
</feature>
<dbReference type="PANTHER" id="PTHR45639">
    <property type="entry name" value="HSC70CB, ISOFORM G-RELATED"/>
    <property type="match status" value="1"/>
</dbReference>
<keyword evidence="7" id="KW-0143">Chaperone</keyword>
<comment type="caution">
    <text evidence="9">The sequence shown here is derived from an EMBL/GenBank/DDBJ whole genome shotgun (WGS) entry which is preliminary data.</text>
</comment>
<dbReference type="AlphaFoldDB" id="A0AAV2RVV1"/>
<accession>A0AAV2RVV1</accession>
<dbReference type="Pfam" id="PF00012">
    <property type="entry name" value="HSP70"/>
    <property type="match status" value="1"/>
</dbReference>
<organism evidence="9 10">
    <name type="scientific">Meganyctiphanes norvegica</name>
    <name type="common">Northern krill</name>
    <name type="synonym">Thysanopoda norvegica</name>
    <dbReference type="NCBI Taxonomy" id="48144"/>
    <lineage>
        <taxon>Eukaryota</taxon>
        <taxon>Metazoa</taxon>
        <taxon>Ecdysozoa</taxon>
        <taxon>Arthropoda</taxon>
        <taxon>Crustacea</taxon>
        <taxon>Multicrustacea</taxon>
        <taxon>Malacostraca</taxon>
        <taxon>Eumalacostraca</taxon>
        <taxon>Eucarida</taxon>
        <taxon>Euphausiacea</taxon>
        <taxon>Euphausiidae</taxon>
        <taxon>Meganyctiphanes</taxon>
    </lineage>
</organism>
<protein>
    <recommendedName>
        <fullName evidence="8">Hypoxia up-regulated protein 1</fullName>
    </recommendedName>
</protein>
<dbReference type="InterPro" id="IPR013126">
    <property type="entry name" value="Hsp_70_fam"/>
</dbReference>
<evidence type="ECO:0000256" key="4">
    <source>
        <dbReference type="ARBA" id="ARBA00022741"/>
    </source>
</evidence>
<dbReference type="Gene3D" id="3.30.420.40">
    <property type="match status" value="2"/>
</dbReference>
<keyword evidence="4" id="KW-0547">Nucleotide-binding</keyword>
<dbReference type="GO" id="GO:0030968">
    <property type="term" value="P:endoplasmic reticulum unfolded protein response"/>
    <property type="evidence" value="ECO:0007669"/>
    <property type="project" value="TreeGrafter"/>
</dbReference>
<name>A0AAV2RVV1_MEGNR</name>
<evidence type="ECO:0000256" key="8">
    <source>
        <dbReference type="ARBA" id="ARBA00040503"/>
    </source>
</evidence>
<dbReference type="CDD" id="cd10230">
    <property type="entry name" value="ASKHA_NBD_HSP70_HYOU1"/>
    <property type="match status" value="1"/>
</dbReference>
<sequence>MVFACIQGRGSIALVCLCAVLGLTNAVTIMSIDLGSEWMKVAVVAAGVPMEIALNKESKRKSPFALSFRNNERTFGDDAITAGIKSPHTNFIYILDLLGKSIDNPIVELYKKRFPYYNIEAEPERGTVAFKLDEETRYTVEELMAQFLTFAKDMASAHTDQRIKDAVITVPPFFNQAERRSLLLAAKLAGLKVLSLMNSNAAVALNHGMFRRKEVNATAQYMLFYDMGASTTSATIVSYQTIKTKDRGYSETNPQVQILGVGYDRTLGGLEMQLRLRDFLATKFNEMKKTKNDVFQSPRAMAKIMKEAGRLKNVLSANMDHTSQIEGVLDDKDFRLLVSRAEFEGLCGDVFERVRGPVDAALISAGMDIKDLHQFIIVGGNTRVPRIQSILKDIWGEELGKNINADEAAAMGAIYRAADLGEGFKVKKFHVKDNVVFPIEVAF</sequence>
<dbReference type="Proteomes" id="UP001497623">
    <property type="component" value="Unassembled WGS sequence"/>
</dbReference>
<dbReference type="Gene3D" id="3.90.640.10">
    <property type="entry name" value="Actin, Chain A, domain 4"/>
    <property type="match status" value="1"/>
</dbReference>
<keyword evidence="6" id="KW-0067">ATP-binding</keyword>
<dbReference type="Gene3D" id="3.30.30.30">
    <property type="match status" value="1"/>
</dbReference>
<evidence type="ECO:0000256" key="1">
    <source>
        <dbReference type="ARBA" id="ARBA00004319"/>
    </source>
</evidence>
<dbReference type="PANTHER" id="PTHR45639:SF3">
    <property type="entry name" value="HYPOXIA UP-REGULATED PROTEIN 1"/>
    <property type="match status" value="1"/>
</dbReference>
<dbReference type="FunFam" id="3.90.640.10:FF:000012">
    <property type="entry name" value="Hypoxia up-regulated protein 1"/>
    <property type="match status" value="1"/>
</dbReference>
<comment type="subcellular location">
    <subcellularLocation>
        <location evidence="1">Endoplasmic reticulum lumen</location>
    </subcellularLocation>
</comment>